<evidence type="ECO:0000256" key="4">
    <source>
        <dbReference type="SAM" id="MobiDB-lite"/>
    </source>
</evidence>
<comment type="similarity">
    <text evidence="3">Belongs to the bacterial ribosomal protein bS16 family.</text>
</comment>
<keyword evidence="6" id="KW-1185">Reference proteome</keyword>
<dbReference type="RefSeq" id="WP_304416449.1">
    <property type="nucleotide sequence ID" value="NZ_JANAIE010000002.1"/>
</dbReference>
<dbReference type="NCBIfam" id="TIGR00002">
    <property type="entry name" value="S16"/>
    <property type="match status" value="1"/>
</dbReference>
<dbReference type="GO" id="GO:0005737">
    <property type="term" value="C:cytoplasm"/>
    <property type="evidence" value="ECO:0007669"/>
    <property type="project" value="UniProtKB-ARBA"/>
</dbReference>
<dbReference type="NCBIfam" id="NF011094">
    <property type="entry name" value="PRK14521.1"/>
    <property type="match status" value="1"/>
</dbReference>
<protein>
    <recommendedName>
        <fullName evidence="3">Small ribosomal subunit protein bS16</fullName>
    </recommendedName>
</protein>
<feature type="region of interest" description="Disordered" evidence="4">
    <location>
        <begin position="116"/>
        <end position="184"/>
    </location>
</feature>
<evidence type="ECO:0000256" key="2">
    <source>
        <dbReference type="ARBA" id="ARBA00023274"/>
    </source>
</evidence>
<dbReference type="InterPro" id="IPR000307">
    <property type="entry name" value="Ribosomal_bS16"/>
</dbReference>
<dbReference type="EMBL" id="JANCMU010000001">
    <property type="protein sequence ID" value="MDG4944992.1"/>
    <property type="molecule type" value="Genomic_DNA"/>
</dbReference>
<name>A0A9X4MWT8_9FLAO</name>
<keyword evidence="1 3" id="KW-0689">Ribosomal protein</keyword>
<dbReference type="PANTHER" id="PTHR12919">
    <property type="entry name" value="30S RIBOSOMAL PROTEIN S16"/>
    <property type="match status" value="1"/>
</dbReference>
<dbReference type="PANTHER" id="PTHR12919:SF20">
    <property type="entry name" value="SMALL RIBOSOMAL SUBUNIT PROTEIN BS16M"/>
    <property type="match status" value="1"/>
</dbReference>
<evidence type="ECO:0000256" key="1">
    <source>
        <dbReference type="ARBA" id="ARBA00022980"/>
    </source>
</evidence>
<evidence type="ECO:0000313" key="6">
    <source>
        <dbReference type="Proteomes" id="UP001152599"/>
    </source>
</evidence>
<dbReference type="SUPFAM" id="SSF54565">
    <property type="entry name" value="Ribosomal protein S16"/>
    <property type="match status" value="1"/>
</dbReference>
<accession>A0A9X4MWT8</accession>
<comment type="caution">
    <text evidence="5">The sequence shown here is derived from an EMBL/GenBank/DDBJ whole genome shotgun (WGS) entry which is preliminary data.</text>
</comment>
<evidence type="ECO:0000256" key="3">
    <source>
        <dbReference type="HAMAP-Rule" id="MF_00385"/>
    </source>
</evidence>
<dbReference type="AlphaFoldDB" id="A0A9X4MWT8"/>
<feature type="compositionally biased region" description="Acidic residues" evidence="4">
    <location>
        <begin position="173"/>
        <end position="184"/>
    </location>
</feature>
<feature type="compositionally biased region" description="Basic and acidic residues" evidence="4">
    <location>
        <begin position="116"/>
        <end position="147"/>
    </location>
</feature>
<dbReference type="Gene3D" id="3.30.1320.10">
    <property type="match status" value="1"/>
</dbReference>
<dbReference type="Proteomes" id="UP001152599">
    <property type="component" value="Unassembled WGS sequence"/>
</dbReference>
<keyword evidence="2 3" id="KW-0687">Ribonucleoprotein</keyword>
<feature type="compositionally biased region" description="Acidic residues" evidence="4">
    <location>
        <begin position="148"/>
        <end position="165"/>
    </location>
</feature>
<dbReference type="GO" id="GO:0015935">
    <property type="term" value="C:small ribosomal subunit"/>
    <property type="evidence" value="ECO:0007669"/>
    <property type="project" value="TreeGrafter"/>
</dbReference>
<reference evidence="5" key="1">
    <citation type="submission" date="2022-07" db="EMBL/GenBank/DDBJ databases">
        <title>Description and genome-wide analysis of Profundicola chukchiensis gen. nov., sp. nov., marine bacteria isolated from bottom sediments of the Chukchi Sea.</title>
        <authorList>
            <person name="Romanenko L."/>
            <person name="Otstavnykh N."/>
            <person name="Kurilenko V."/>
            <person name="Eremeev V."/>
            <person name="Velansky P."/>
            <person name="Mikhailov V."/>
            <person name="Isaeva M."/>
        </authorList>
    </citation>
    <scope>NUCLEOTIDE SEQUENCE</scope>
    <source>
        <strain evidence="5">KMM 9713</strain>
    </source>
</reference>
<dbReference type="InterPro" id="IPR023803">
    <property type="entry name" value="Ribosomal_bS16_dom_sf"/>
</dbReference>
<dbReference type="HAMAP" id="MF_00385">
    <property type="entry name" value="Ribosomal_bS16"/>
    <property type="match status" value="1"/>
</dbReference>
<organism evidence="5 6">
    <name type="scientific">Profundicola chukchiensis</name>
    <dbReference type="NCBI Taxonomy" id="2961959"/>
    <lineage>
        <taxon>Bacteria</taxon>
        <taxon>Pseudomonadati</taxon>
        <taxon>Bacteroidota</taxon>
        <taxon>Flavobacteriia</taxon>
        <taxon>Flavobacteriales</taxon>
        <taxon>Weeksellaceae</taxon>
        <taxon>Profundicola</taxon>
    </lineage>
</organism>
<sequence>MAVKIRLQRHGRKGRPFYHIVVADSRVKRDGKFIDKLGTYNPITNPAIIDLDIDKAVEWLNKGAQPTNTARNILSYKGAMLKRHLMGGVAKGAFDEAEAEKRFNAWLESKESKIEAKKEGLTKKQQEEKAAQLEAERKVAEARKAAEAAEEEVAAEAEAATEAEEGAQSIDDVAQEASEEGKED</sequence>
<dbReference type="GO" id="GO:0003735">
    <property type="term" value="F:structural constituent of ribosome"/>
    <property type="evidence" value="ECO:0007669"/>
    <property type="project" value="InterPro"/>
</dbReference>
<gene>
    <name evidence="3" type="primary">rpsP</name>
    <name evidence="5" type="ORF">NMK71_01060</name>
</gene>
<evidence type="ECO:0000313" key="5">
    <source>
        <dbReference type="EMBL" id="MDG4944992.1"/>
    </source>
</evidence>
<dbReference type="Pfam" id="PF00886">
    <property type="entry name" value="Ribosomal_S16"/>
    <property type="match status" value="1"/>
</dbReference>
<proteinExistence type="inferred from homology"/>
<dbReference type="GO" id="GO:0006412">
    <property type="term" value="P:translation"/>
    <property type="evidence" value="ECO:0007669"/>
    <property type="project" value="UniProtKB-UniRule"/>
</dbReference>